<evidence type="ECO:0008006" key="4">
    <source>
        <dbReference type="Google" id="ProtNLM"/>
    </source>
</evidence>
<dbReference type="AlphaFoldDB" id="A0A414AHZ7"/>
<evidence type="ECO:0000313" key="3">
    <source>
        <dbReference type="Proteomes" id="UP000283975"/>
    </source>
</evidence>
<reference evidence="2 3" key="1">
    <citation type="submission" date="2018-08" db="EMBL/GenBank/DDBJ databases">
        <title>A genome reference for cultivated species of the human gut microbiota.</title>
        <authorList>
            <person name="Zou Y."/>
            <person name="Xue W."/>
            <person name="Luo G."/>
        </authorList>
    </citation>
    <scope>NUCLEOTIDE SEQUENCE [LARGE SCALE GENOMIC DNA]</scope>
    <source>
        <strain evidence="2 3">AM35-14</strain>
    </source>
</reference>
<sequence length="134" mass="15023">MTITAVFESLEEMQEFAGKLNGGSIQGAVQEFIKGEDIYRTSETKQQTCMQDEISEDRETPADEDADEPMEPTTEQKDEGPGYTLVQVREKLSELQKAGKRAKVQELIAGFGVKKLTEVPEDRYTELMQKAGEL</sequence>
<organism evidence="2 3">
    <name type="scientific">Enterocloster bolteae</name>
    <dbReference type="NCBI Taxonomy" id="208479"/>
    <lineage>
        <taxon>Bacteria</taxon>
        <taxon>Bacillati</taxon>
        <taxon>Bacillota</taxon>
        <taxon>Clostridia</taxon>
        <taxon>Lachnospirales</taxon>
        <taxon>Lachnospiraceae</taxon>
        <taxon>Enterocloster</taxon>
    </lineage>
</organism>
<feature type="region of interest" description="Disordered" evidence="1">
    <location>
        <begin position="40"/>
        <end position="82"/>
    </location>
</feature>
<name>A0A414AHZ7_9FIRM</name>
<evidence type="ECO:0000313" key="2">
    <source>
        <dbReference type="EMBL" id="RHC48067.1"/>
    </source>
</evidence>
<gene>
    <name evidence="2" type="ORF">DW839_29120</name>
</gene>
<comment type="caution">
    <text evidence="2">The sequence shown here is derived from an EMBL/GenBank/DDBJ whole genome shotgun (WGS) entry which is preliminary data.</text>
</comment>
<proteinExistence type="predicted"/>
<dbReference type="EMBL" id="QSHZ01000050">
    <property type="protein sequence ID" value="RHC48067.1"/>
    <property type="molecule type" value="Genomic_DNA"/>
</dbReference>
<evidence type="ECO:0000256" key="1">
    <source>
        <dbReference type="SAM" id="MobiDB-lite"/>
    </source>
</evidence>
<accession>A0A414AHZ7</accession>
<dbReference type="Proteomes" id="UP000283975">
    <property type="component" value="Unassembled WGS sequence"/>
</dbReference>
<dbReference type="RefSeq" id="WP_002566853.1">
    <property type="nucleotide sequence ID" value="NZ_CABKUK010000003.1"/>
</dbReference>
<dbReference type="KEGG" id="cbol:CGC65_27820"/>
<protein>
    <recommendedName>
        <fullName evidence="4">rRNA biogenesis protein rrp5</fullName>
    </recommendedName>
</protein>